<dbReference type="InterPro" id="IPR043565">
    <property type="entry name" value="PAX_fam"/>
</dbReference>
<evidence type="ECO:0000259" key="9">
    <source>
        <dbReference type="PROSITE" id="PS51057"/>
    </source>
</evidence>
<dbReference type="Gene3D" id="1.10.10.10">
    <property type="entry name" value="Winged helix-like DNA-binding domain superfamily/Winged helix DNA-binding domain"/>
    <property type="match status" value="1"/>
</dbReference>
<evidence type="ECO:0000256" key="3">
    <source>
        <dbReference type="ARBA" id="ARBA00022724"/>
    </source>
</evidence>
<accession>A0AAV7XDF6</accession>
<dbReference type="InterPro" id="IPR036388">
    <property type="entry name" value="WH-like_DNA-bd_sf"/>
</dbReference>
<dbReference type="Proteomes" id="UP001075354">
    <property type="component" value="Chromosome 9"/>
</dbReference>
<name>A0AAV7XDF6_9NEOP</name>
<dbReference type="PANTHER" id="PTHR45636">
    <property type="entry name" value="PAIRED BOX PROTEIN PAX-6-RELATED-RELATED"/>
    <property type="match status" value="1"/>
</dbReference>
<dbReference type="InterPro" id="IPR001523">
    <property type="entry name" value="Paired_dom"/>
</dbReference>
<evidence type="ECO:0000256" key="5">
    <source>
        <dbReference type="ARBA" id="ARBA00023125"/>
    </source>
</evidence>
<dbReference type="SMART" id="SM00351">
    <property type="entry name" value="PAX"/>
    <property type="match status" value="1"/>
</dbReference>
<proteinExistence type="predicted"/>
<evidence type="ECO:0000256" key="6">
    <source>
        <dbReference type="ARBA" id="ARBA00023163"/>
    </source>
</evidence>
<evidence type="ECO:0000256" key="1">
    <source>
        <dbReference type="ARBA" id="ARBA00004123"/>
    </source>
</evidence>
<dbReference type="EMBL" id="JAPTSV010000009">
    <property type="protein sequence ID" value="KAJ1524052.1"/>
    <property type="molecule type" value="Genomic_DNA"/>
</dbReference>
<reference evidence="10" key="1">
    <citation type="submission" date="2022-12" db="EMBL/GenBank/DDBJ databases">
        <title>Chromosome-level genome assembly of the bean flower thrips Megalurothrips usitatus.</title>
        <authorList>
            <person name="Ma L."/>
            <person name="Liu Q."/>
            <person name="Li H."/>
            <person name="Cai W."/>
        </authorList>
    </citation>
    <scope>NUCLEOTIDE SEQUENCE</scope>
    <source>
        <strain evidence="10">Cailab_2022a</strain>
    </source>
</reference>
<keyword evidence="11" id="KW-1185">Reference proteome</keyword>
<evidence type="ECO:0000256" key="2">
    <source>
        <dbReference type="ARBA" id="ARBA00022473"/>
    </source>
</evidence>
<keyword evidence="6" id="KW-0804">Transcription</keyword>
<keyword evidence="3" id="KW-0563">Paired box</keyword>
<keyword evidence="7" id="KW-0539">Nucleus</keyword>
<feature type="region of interest" description="Disordered" evidence="8">
    <location>
        <begin position="120"/>
        <end position="156"/>
    </location>
</feature>
<evidence type="ECO:0000313" key="10">
    <source>
        <dbReference type="EMBL" id="KAJ1524052.1"/>
    </source>
</evidence>
<keyword evidence="2" id="KW-0217">Developmental protein</keyword>
<gene>
    <name evidence="10" type="ORF">ONE63_010592</name>
</gene>
<dbReference type="GO" id="GO:0000978">
    <property type="term" value="F:RNA polymerase II cis-regulatory region sequence-specific DNA binding"/>
    <property type="evidence" value="ECO:0007669"/>
    <property type="project" value="TreeGrafter"/>
</dbReference>
<protein>
    <recommendedName>
        <fullName evidence="9">Paired domain-containing protein</fullName>
    </recommendedName>
</protein>
<comment type="subcellular location">
    <subcellularLocation>
        <location evidence="1">Nucleus</location>
    </subcellularLocation>
</comment>
<dbReference type="AlphaFoldDB" id="A0AAV7XDF6"/>
<feature type="compositionally biased region" description="Low complexity" evidence="8">
    <location>
        <begin position="60"/>
        <end position="88"/>
    </location>
</feature>
<dbReference type="GO" id="GO:0000981">
    <property type="term" value="F:DNA-binding transcription factor activity, RNA polymerase II-specific"/>
    <property type="evidence" value="ECO:0007669"/>
    <property type="project" value="TreeGrafter"/>
</dbReference>
<comment type="caution">
    <text evidence="10">The sequence shown here is derived from an EMBL/GenBank/DDBJ whole genome shotgun (WGS) entry which is preliminary data.</text>
</comment>
<dbReference type="Pfam" id="PF00292">
    <property type="entry name" value="PAX"/>
    <property type="match status" value="1"/>
</dbReference>
<feature type="domain" description="Paired" evidence="9">
    <location>
        <begin position="173"/>
        <end position="315"/>
    </location>
</feature>
<evidence type="ECO:0000256" key="4">
    <source>
        <dbReference type="ARBA" id="ARBA00023015"/>
    </source>
</evidence>
<dbReference type="GO" id="GO:0005634">
    <property type="term" value="C:nucleus"/>
    <property type="evidence" value="ECO:0007669"/>
    <property type="project" value="UniProtKB-SubCell"/>
</dbReference>
<organism evidence="10 11">
    <name type="scientific">Megalurothrips usitatus</name>
    <name type="common">bean blossom thrips</name>
    <dbReference type="NCBI Taxonomy" id="439358"/>
    <lineage>
        <taxon>Eukaryota</taxon>
        <taxon>Metazoa</taxon>
        <taxon>Ecdysozoa</taxon>
        <taxon>Arthropoda</taxon>
        <taxon>Hexapoda</taxon>
        <taxon>Insecta</taxon>
        <taxon>Pterygota</taxon>
        <taxon>Neoptera</taxon>
        <taxon>Paraneoptera</taxon>
        <taxon>Thysanoptera</taxon>
        <taxon>Terebrantia</taxon>
        <taxon>Thripoidea</taxon>
        <taxon>Thripidae</taxon>
        <taxon>Megalurothrips</taxon>
    </lineage>
</organism>
<keyword evidence="5" id="KW-0238">DNA-binding</keyword>
<dbReference type="PANTHER" id="PTHR45636:SF50">
    <property type="entry name" value="EYEGONE, ISOFORM A-RELATED"/>
    <property type="match status" value="1"/>
</dbReference>
<keyword evidence="4" id="KW-0805">Transcription regulation</keyword>
<dbReference type="InterPro" id="IPR009057">
    <property type="entry name" value="Homeodomain-like_sf"/>
</dbReference>
<evidence type="ECO:0000313" key="11">
    <source>
        <dbReference type="Proteomes" id="UP001075354"/>
    </source>
</evidence>
<evidence type="ECO:0000256" key="7">
    <source>
        <dbReference type="ARBA" id="ARBA00023242"/>
    </source>
</evidence>
<sequence>MLVTSPSATTNSVTGKCVTDFSVTSICCGLAKAPRCSPTADDEGPAGAHRPHTGVAAVTNNNNNTISNNNNNKGAMELPASSPGILPGSSPPAHQPPGMRFPTAGPRIVPTRSRTIVASPALLTSAAPPVPGSTPTGSSSSASSGSGPGSASAPSGAALGPLGGAALRDLWGQAAAAAAGGPAAPSQHPLAGVLGQQRLLELSRFGLSRQLDLAQHVLSQQGAVTKLLEYRSGCDVAGTLRPPGLIGGSKPKVATPTVVSKIEQYKRENPTIFAWEIRERLISEGECHLRFFFYLIFFLGLNDYGVVLEIPSKGD</sequence>
<evidence type="ECO:0000256" key="8">
    <source>
        <dbReference type="SAM" id="MobiDB-lite"/>
    </source>
</evidence>
<feature type="region of interest" description="Disordered" evidence="8">
    <location>
        <begin position="37"/>
        <end position="107"/>
    </location>
</feature>
<dbReference type="SUPFAM" id="SSF46689">
    <property type="entry name" value="Homeodomain-like"/>
    <property type="match status" value="1"/>
</dbReference>
<dbReference type="PROSITE" id="PS51057">
    <property type="entry name" value="PAIRED_2"/>
    <property type="match status" value="1"/>
</dbReference>